<dbReference type="RefSeq" id="WP_268005213.1">
    <property type="nucleotide sequence ID" value="NZ_BSUT01000001.1"/>
</dbReference>
<organism evidence="6 7">
    <name type="scientific">Alicyclobacillus fastidiosus</name>
    <dbReference type="NCBI Taxonomy" id="392011"/>
    <lineage>
        <taxon>Bacteria</taxon>
        <taxon>Bacillati</taxon>
        <taxon>Bacillota</taxon>
        <taxon>Bacilli</taxon>
        <taxon>Bacillales</taxon>
        <taxon>Alicyclobacillaceae</taxon>
        <taxon>Alicyclobacillus</taxon>
    </lineage>
</organism>
<dbReference type="CDD" id="cd07377">
    <property type="entry name" value="WHTH_GntR"/>
    <property type="match status" value="1"/>
</dbReference>
<evidence type="ECO:0000313" key="6">
    <source>
        <dbReference type="EMBL" id="WAH41298.1"/>
    </source>
</evidence>
<sequence length="385" mass="43244">MNTNVSKASKASKYQKVYQYLCNEIAFGTYKPGDMIPTEEELTKQFNVSRVTTNRALQLLVNEGIIERKAGIGTFVSKQNERTKTSGMESNVSSIGKQVHKIGLVLPFLSSIYGHTILTELERLCSDHDMVLTVACSYADQEKEKVAINRLVDSGVDGLVVFPVNGDYYNEALLKLHVEKFPLVLIDKNLQGIPFSCVSTNNRKASYELTSYLISLNHEEIAFVMPHSNFTSSLIERLDGYRLALTEANISIREEYILSGVETVNVTNDQVDNRYIKILEPFLRDYPQITAVVATDDAIAQNILQAANAIGKHVPDDLSIVCFDGPAPRWNSWNFTHMVQDETGMATKTFEILNELMRRDTRDAAPLHIELEASFYLGESTAERR</sequence>
<reference evidence="6" key="1">
    <citation type="submission" date="2022-08" db="EMBL/GenBank/DDBJ databases">
        <title>Alicyclobacillus fastidiosus DSM 17978, complete genome.</title>
        <authorList>
            <person name="Wang Q."/>
            <person name="Cai R."/>
            <person name="Wang Z."/>
        </authorList>
    </citation>
    <scope>NUCLEOTIDE SEQUENCE</scope>
    <source>
        <strain evidence="6">DSM 17978</strain>
    </source>
</reference>
<evidence type="ECO:0000256" key="1">
    <source>
        <dbReference type="ARBA" id="ARBA00022491"/>
    </source>
</evidence>
<feature type="domain" description="HTH gntR-type" evidence="5">
    <location>
        <begin position="11"/>
        <end position="79"/>
    </location>
</feature>
<keyword evidence="1" id="KW-0678">Repressor</keyword>
<dbReference type="Gene3D" id="3.40.50.2300">
    <property type="match status" value="2"/>
</dbReference>
<dbReference type="InterPro" id="IPR036390">
    <property type="entry name" value="WH_DNA-bd_sf"/>
</dbReference>
<evidence type="ECO:0000313" key="7">
    <source>
        <dbReference type="Proteomes" id="UP001164761"/>
    </source>
</evidence>
<keyword evidence="4" id="KW-0804">Transcription</keyword>
<dbReference type="InterPro" id="IPR046335">
    <property type="entry name" value="LacI/GalR-like_sensor"/>
</dbReference>
<dbReference type="PROSITE" id="PS50949">
    <property type="entry name" value="HTH_GNTR"/>
    <property type="match status" value="1"/>
</dbReference>
<keyword evidence="2" id="KW-0805">Transcription regulation</keyword>
<proteinExistence type="predicted"/>
<dbReference type="PANTHER" id="PTHR30146">
    <property type="entry name" value="LACI-RELATED TRANSCRIPTIONAL REPRESSOR"/>
    <property type="match status" value="1"/>
</dbReference>
<keyword evidence="3" id="KW-0238">DNA-binding</keyword>
<evidence type="ECO:0000256" key="2">
    <source>
        <dbReference type="ARBA" id="ARBA00023015"/>
    </source>
</evidence>
<dbReference type="SMART" id="SM00345">
    <property type="entry name" value="HTH_GNTR"/>
    <property type="match status" value="1"/>
</dbReference>
<dbReference type="Gene3D" id="1.10.10.10">
    <property type="entry name" value="Winged helix-like DNA-binding domain superfamily/Winged helix DNA-binding domain"/>
    <property type="match status" value="1"/>
</dbReference>
<dbReference type="Proteomes" id="UP001164761">
    <property type="component" value="Chromosome"/>
</dbReference>
<gene>
    <name evidence="6" type="ORF">NZD89_24055</name>
</gene>
<dbReference type="InterPro" id="IPR036388">
    <property type="entry name" value="WH-like_DNA-bd_sf"/>
</dbReference>
<dbReference type="Pfam" id="PF13377">
    <property type="entry name" value="Peripla_BP_3"/>
    <property type="match status" value="1"/>
</dbReference>
<dbReference type="CDD" id="cd06267">
    <property type="entry name" value="PBP1_LacI_sugar_binding-like"/>
    <property type="match status" value="1"/>
</dbReference>
<evidence type="ECO:0000256" key="4">
    <source>
        <dbReference type="ARBA" id="ARBA00023163"/>
    </source>
</evidence>
<protein>
    <submittedName>
        <fullName evidence="6">GntR family transcriptional regulator</fullName>
    </submittedName>
</protein>
<evidence type="ECO:0000256" key="3">
    <source>
        <dbReference type="ARBA" id="ARBA00023125"/>
    </source>
</evidence>
<dbReference type="Pfam" id="PF00392">
    <property type="entry name" value="GntR"/>
    <property type="match status" value="1"/>
</dbReference>
<accession>A0ABY6ZFE9</accession>
<dbReference type="SUPFAM" id="SSF46785">
    <property type="entry name" value="Winged helix' DNA-binding domain"/>
    <property type="match status" value="1"/>
</dbReference>
<dbReference type="InterPro" id="IPR028082">
    <property type="entry name" value="Peripla_BP_I"/>
</dbReference>
<dbReference type="InterPro" id="IPR000524">
    <property type="entry name" value="Tscrpt_reg_HTH_GntR"/>
</dbReference>
<dbReference type="EMBL" id="CP104067">
    <property type="protein sequence ID" value="WAH41298.1"/>
    <property type="molecule type" value="Genomic_DNA"/>
</dbReference>
<keyword evidence="7" id="KW-1185">Reference proteome</keyword>
<name>A0ABY6ZFE9_9BACL</name>
<evidence type="ECO:0000259" key="5">
    <source>
        <dbReference type="PROSITE" id="PS50949"/>
    </source>
</evidence>
<dbReference type="PRINTS" id="PR00035">
    <property type="entry name" value="HTHGNTR"/>
</dbReference>
<dbReference type="PANTHER" id="PTHR30146:SF95">
    <property type="entry name" value="RIBOSE OPERON REPRESSOR"/>
    <property type="match status" value="1"/>
</dbReference>
<dbReference type="SUPFAM" id="SSF53822">
    <property type="entry name" value="Periplasmic binding protein-like I"/>
    <property type="match status" value="1"/>
</dbReference>